<organism evidence="2 3">
    <name type="scientific">Vitrella brassicaformis (strain CCMP3155)</name>
    <dbReference type="NCBI Taxonomy" id="1169540"/>
    <lineage>
        <taxon>Eukaryota</taxon>
        <taxon>Sar</taxon>
        <taxon>Alveolata</taxon>
        <taxon>Colpodellida</taxon>
        <taxon>Vitrellaceae</taxon>
        <taxon>Vitrella</taxon>
    </lineage>
</organism>
<dbReference type="VEuPathDB" id="CryptoDB:Vbra_4230"/>
<reference evidence="2 3" key="1">
    <citation type="submission" date="2014-11" db="EMBL/GenBank/DDBJ databases">
        <authorList>
            <person name="Zhu J."/>
            <person name="Qi W."/>
            <person name="Song R."/>
        </authorList>
    </citation>
    <scope>NUCLEOTIDE SEQUENCE [LARGE SCALE GENOMIC DNA]</scope>
</reference>
<protein>
    <submittedName>
        <fullName evidence="2">Uncharacterized protein</fullName>
    </submittedName>
</protein>
<dbReference type="PhylomeDB" id="A0A0G4F8X0"/>
<evidence type="ECO:0000313" key="3">
    <source>
        <dbReference type="Proteomes" id="UP000041254"/>
    </source>
</evidence>
<name>A0A0G4F8X0_VITBC</name>
<proteinExistence type="predicted"/>
<feature type="region of interest" description="Disordered" evidence="1">
    <location>
        <begin position="379"/>
        <end position="423"/>
    </location>
</feature>
<feature type="compositionally biased region" description="Gly residues" evidence="1">
    <location>
        <begin position="406"/>
        <end position="415"/>
    </location>
</feature>
<dbReference type="AlphaFoldDB" id="A0A0G4F8X0"/>
<feature type="compositionally biased region" description="Acidic residues" evidence="1">
    <location>
        <begin position="387"/>
        <end position="402"/>
    </location>
</feature>
<accession>A0A0G4F8X0</accession>
<evidence type="ECO:0000256" key="1">
    <source>
        <dbReference type="SAM" id="MobiDB-lite"/>
    </source>
</evidence>
<gene>
    <name evidence="2" type="ORF">Vbra_4230</name>
</gene>
<dbReference type="Proteomes" id="UP000041254">
    <property type="component" value="Unassembled WGS sequence"/>
</dbReference>
<dbReference type="InParanoid" id="A0A0G4F8X0"/>
<dbReference type="EMBL" id="CDMY01000391">
    <property type="protein sequence ID" value="CEM09024.1"/>
    <property type="molecule type" value="Genomic_DNA"/>
</dbReference>
<evidence type="ECO:0000313" key="2">
    <source>
        <dbReference type="EMBL" id="CEM09024.1"/>
    </source>
</evidence>
<keyword evidence="3" id="KW-1185">Reference proteome</keyword>
<sequence>MPYYAHPKMASRVDPRQGLLSAATAAALWGQQHPHHQYHQQRQHEQLGGMKMQEPHHQQHQQHPFSYIFVGRRTFYLLSLTDILRLRATCTWLRCLFRAPQLRVRLRHSVGSQAGLRRLVNGQQVQLVRFDDDHFGVCDLLAAVCVMEEGDWMEMGEVIELAGQCGHCDLPVILTADDIRTHASKTAYRSVARVLAQLMVVGRHVAFGDGSCLQIFRHGNGEVRAIRDEPFFRLQVNPPLPAHHLYQQHRQPHDPPVNGGFIYSDGWGPTGLPYTDASVSSFAKDMVLNHFSETHQTNRTSSDLDRRVGGGRLDGLLTQSPHTPVAGCTTTLSYDVGVRVETTEAPVCASGPFKDRFPLTTQLARVALGAVAPYVFDGQVQQQQQQQDDDNDSEDGADEGDTNDGSGEGDGGEGGVAEAESGN</sequence>